<dbReference type="Gene3D" id="3.60.40.10">
    <property type="entry name" value="PPM-type phosphatase domain"/>
    <property type="match status" value="1"/>
</dbReference>
<proteinExistence type="predicted"/>
<accession>A0A918QGQ9</accession>
<dbReference type="EMBL" id="BMWG01000015">
    <property type="protein sequence ID" value="GGZ44659.1"/>
    <property type="molecule type" value="Genomic_DNA"/>
</dbReference>
<reference evidence="2" key="2">
    <citation type="submission" date="2020-09" db="EMBL/GenBank/DDBJ databases">
        <authorList>
            <person name="Sun Q."/>
            <person name="Ohkuma M."/>
        </authorList>
    </citation>
    <scope>NUCLEOTIDE SEQUENCE</scope>
    <source>
        <strain evidence="2">JCM 4988</strain>
    </source>
</reference>
<dbReference type="AlphaFoldDB" id="A0A918QGQ9"/>
<dbReference type="Proteomes" id="UP000630936">
    <property type="component" value="Unassembled WGS sequence"/>
</dbReference>
<dbReference type="SMART" id="SM00332">
    <property type="entry name" value="PP2Cc"/>
    <property type="match status" value="1"/>
</dbReference>
<dbReference type="InterPro" id="IPR036457">
    <property type="entry name" value="PPM-type-like_dom_sf"/>
</dbReference>
<evidence type="ECO:0000259" key="1">
    <source>
        <dbReference type="SMART" id="SM00332"/>
    </source>
</evidence>
<dbReference type="SUPFAM" id="SSF81606">
    <property type="entry name" value="PP2C-like"/>
    <property type="match status" value="1"/>
</dbReference>
<evidence type="ECO:0000313" key="2">
    <source>
        <dbReference type="EMBL" id="GGZ44659.1"/>
    </source>
</evidence>
<dbReference type="InterPro" id="IPR001932">
    <property type="entry name" value="PPM-type_phosphatase-like_dom"/>
</dbReference>
<keyword evidence="3" id="KW-1185">Reference proteome</keyword>
<reference evidence="2" key="1">
    <citation type="journal article" date="2014" name="Int. J. Syst. Evol. Microbiol.">
        <title>Complete genome sequence of Corynebacterium casei LMG S-19264T (=DSM 44701T), isolated from a smear-ripened cheese.</title>
        <authorList>
            <consortium name="US DOE Joint Genome Institute (JGI-PGF)"/>
            <person name="Walter F."/>
            <person name="Albersmeier A."/>
            <person name="Kalinowski J."/>
            <person name="Ruckert C."/>
        </authorList>
    </citation>
    <scope>NUCLEOTIDE SEQUENCE</scope>
    <source>
        <strain evidence="2">JCM 4988</strain>
    </source>
</reference>
<comment type="caution">
    <text evidence="2">The sequence shown here is derived from an EMBL/GenBank/DDBJ whole genome shotgun (WGS) entry which is preliminary data.</text>
</comment>
<gene>
    <name evidence="2" type="ORF">GCM10010387_43670</name>
</gene>
<evidence type="ECO:0000313" key="3">
    <source>
        <dbReference type="Proteomes" id="UP000630936"/>
    </source>
</evidence>
<name>A0A918QGQ9_9ACTN</name>
<feature type="domain" description="PPM-type phosphatase" evidence="1">
    <location>
        <begin position="3"/>
        <end position="255"/>
    </location>
</feature>
<organism evidence="2 3">
    <name type="scientific">Streptomyces inusitatus</name>
    <dbReference type="NCBI Taxonomy" id="68221"/>
    <lineage>
        <taxon>Bacteria</taxon>
        <taxon>Bacillati</taxon>
        <taxon>Actinomycetota</taxon>
        <taxon>Actinomycetes</taxon>
        <taxon>Kitasatosporales</taxon>
        <taxon>Streptomycetaceae</taxon>
        <taxon>Streptomyces</taxon>
    </lineage>
</organism>
<sequence>MTHTPTRLIAATATRRGTRTYNCDAGEIYRLPGTGIVAAAIVDGIGNNPSVARFSRNAAYAIARTAARRTPLLGILAAAGMATAPPGARAGEDGVAAVAVAHPGRSTVIAWTGDSRVYSLPTDGDRLIQRSTDQTMGEWMRNWGDNQFSIDLVTFRPEDGPARTMPMAEAAVLLDDVPRSTLAHCSMDTVLMLMVSDPLVVITSDGVHTQLPHGELERLAREYADRPQKLADAIVAAVLADPVTGYRDDATAIVIANPREQN</sequence>
<protein>
    <recommendedName>
        <fullName evidence="1">PPM-type phosphatase domain-containing protein</fullName>
    </recommendedName>
</protein>
<dbReference type="RefSeq" id="WP_190124865.1">
    <property type="nucleotide sequence ID" value="NZ_BMWG01000015.1"/>
</dbReference>